<keyword evidence="4" id="KW-1003">Cell membrane</keyword>
<dbReference type="PANTHER" id="PTHR48086">
    <property type="entry name" value="SODIUM/PROLINE SYMPORTER-RELATED"/>
    <property type="match status" value="1"/>
</dbReference>
<feature type="transmembrane region" description="Helical" evidence="9">
    <location>
        <begin position="6"/>
        <end position="25"/>
    </location>
</feature>
<evidence type="ECO:0000256" key="4">
    <source>
        <dbReference type="ARBA" id="ARBA00022475"/>
    </source>
</evidence>
<feature type="transmembrane region" description="Helical" evidence="9">
    <location>
        <begin position="32"/>
        <end position="51"/>
    </location>
</feature>
<evidence type="ECO:0000256" key="7">
    <source>
        <dbReference type="ARBA" id="ARBA00023136"/>
    </source>
</evidence>
<evidence type="ECO:0000256" key="9">
    <source>
        <dbReference type="SAM" id="Phobius"/>
    </source>
</evidence>
<dbReference type="EMBL" id="JAYFUM010000005">
    <property type="protein sequence ID" value="MEA5138231.1"/>
    <property type="molecule type" value="Genomic_DNA"/>
</dbReference>
<dbReference type="InterPro" id="IPR018212">
    <property type="entry name" value="Na/solute_symporter_CS"/>
</dbReference>
<feature type="transmembrane region" description="Helical" evidence="9">
    <location>
        <begin position="76"/>
        <end position="94"/>
    </location>
</feature>
<evidence type="ECO:0000256" key="8">
    <source>
        <dbReference type="RuleBase" id="RU362091"/>
    </source>
</evidence>
<dbReference type="Pfam" id="PF00474">
    <property type="entry name" value="SSF"/>
    <property type="match status" value="1"/>
</dbReference>
<accession>A0ABU5Q606</accession>
<evidence type="ECO:0000256" key="6">
    <source>
        <dbReference type="ARBA" id="ARBA00022989"/>
    </source>
</evidence>
<comment type="subcellular location">
    <subcellularLocation>
        <location evidence="1">Membrane</location>
        <topology evidence="1">Multi-pass membrane protein</topology>
    </subcellularLocation>
</comment>
<proteinExistence type="inferred from homology"/>
<feature type="transmembrane region" description="Helical" evidence="9">
    <location>
        <begin position="308"/>
        <end position="336"/>
    </location>
</feature>
<organism evidence="10 11">
    <name type="scientific">Arcicella rigui</name>
    <dbReference type="NCBI Taxonomy" id="797020"/>
    <lineage>
        <taxon>Bacteria</taxon>
        <taxon>Pseudomonadati</taxon>
        <taxon>Bacteroidota</taxon>
        <taxon>Cytophagia</taxon>
        <taxon>Cytophagales</taxon>
        <taxon>Flectobacillaceae</taxon>
        <taxon>Arcicella</taxon>
    </lineage>
</organism>
<keyword evidence="5 9" id="KW-0812">Transmembrane</keyword>
<evidence type="ECO:0000313" key="11">
    <source>
        <dbReference type="Proteomes" id="UP001302949"/>
    </source>
</evidence>
<sequence length="457" mass="50018">MLIGFILAYLSINLFVGWWASRKIVNTEDFVLAGRGLSLGLSAMVTFATWFGSETMMGAPSEFIEHGIAGVIEEPFGAALCLILVGLFYARTFYRLNILTFCDYFKIRFGATAELVSAVVMIPSYFGWIAAQLIAMGTVLEVIMGWPLQTGIWLSALLVMSYTLMGGMWSVSVTDFFHNIVLIIGLVILFFVLEEKIGGITPVLNQSPKGFFSFAPRSFSGLGIAQYITAWITVGLGSIPQQDIFQRVMASKNENTAVRASVLAGFLYISVALLPLFIALMAKYLHPELMQSDNRMLIPNLVMKHTNIFLQILFFGALISAVLSTTSGAILAPASVLGENIIKPFFPTLPDKQLLRIIRFSVVLVTFASIWMASSRQDIFELVGESSAFSLVSLFVPLTVGLYWKKANATGCVAAMLLGLGSWAICHFVYETAFPASLIGLFVSLGSMFVGSHINRN</sequence>
<keyword evidence="11" id="KW-1185">Reference proteome</keyword>
<gene>
    <name evidence="10" type="ORF">VB248_03765</name>
</gene>
<feature type="transmembrane region" description="Helical" evidence="9">
    <location>
        <begin position="357"/>
        <end position="374"/>
    </location>
</feature>
<evidence type="ECO:0000256" key="3">
    <source>
        <dbReference type="ARBA" id="ARBA00022448"/>
    </source>
</evidence>
<evidence type="ECO:0000256" key="1">
    <source>
        <dbReference type="ARBA" id="ARBA00004141"/>
    </source>
</evidence>
<feature type="transmembrane region" description="Helical" evidence="9">
    <location>
        <begin position="115"/>
        <end position="140"/>
    </location>
</feature>
<dbReference type="InterPro" id="IPR038377">
    <property type="entry name" value="Na/Glc_symporter_sf"/>
</dbReference>
<keyword evidence="6 9" id="KW-1133">Transmembrane helix</keyword>
<feature type="transmembrane region" description="Helical" evidence="9">
    <location>
        <begin position="436"/>
        <end position="454"/>
    </location>
</feature>
<comment type="similarity">
    <text evidence="2 8">Belongs to the sodium:solute symporter (SSF) (TC 2.A.21) family.</text>
</comment>
<dbReference type="PROSITE" id="PS00456">
    <property type="entry name" value="NA_SOLUT_SYMP_1"/>
    <property type="match status" value="1"/>
</dbReference>
<dbReference type="CDD" id="cd11474">
    <property type="entry name" value="SLC5sbd_CHT"/>
    <property type="match status" value="1"/>
</dbReference>
<feature type="transmembrane region" description="Helical" evidence="9">
    <location>
        <begin position="411"/>
        <end position="430"/>
    </location>
</feature>
<dbReference type="InterPro" id="IPR001734">
    <property type="entry name" value="Na/solute_symporter"/>
</dbReference>
<feature type="transmembrane region" description="Helical" evidence="9">
    <location>
        <begin position="176"/>
        <end position="193"/>
    </location>
</feature>
<dbReference type="Proteomes" id="UP001302949">
    <property type="component" value="Unassembled WGS sequence"/>
</dbReference>
<dbReference type="PROSITE" id="PS50283">
    <property type="entry name" value="NA_SOLUT_SYMP_3"/>
    <property type="match status" value="1"/>
</dbReference>
<evidence type="ECO:0000256" key="2">
    <source>
        <dbReference type="ARBA" id="ARBA00006434"/>
    </source>
</evidence>
<dbReference type="Gene3D" id="1.20.1730.10">
    <property type="entry name" value="Sodium/glucose cotransporter"/>
    <property type="match status" value="1"/>
</dbReference>
<comment type="caution">
    <text evidence="10">The sequence shown here is derived from an EMBL/GenBank/DDBJ whole genome shotgun (WGS) entry which is preliminary data.</text>
</comment>
<feature type="transmembrane region" description="Helical" evidence="9">
    <location>
        <begin position="146"/>
        <end position="164"/>
    </location>
</feature>
<evidence type="ECO:0000256" key="5">
    <source>
        <dbReference type="ARBA" id="ARBA00022692"/>
    </source>
</evidence>
<feature type="transmembrane region" description="Helical" evidence="9">
    <location>
        <begin position="386"/>
        <end position="404"/>
    </location>
</feature>
<reference evidence="10 11" key="1">
    <citation type="submission" date="2023-12" db="EMBL/GenBank/DDBJ databases">
        <title>Novel species of the genus Arcicella isolated from rivers.</title>
        <authorList>
            <person name="Lu H."/>
        </authorList>
    </citation>
    <scope>NUCLEOTIDE SEQUENCE [LARGE SCALE GENOMIC DNA]</scope>
    <source>
        <strain evidence="10 11">KCTC 23307</strain>
    </source>
</reference>
<feature type="transmembrane region" description="Helical" evidence="9">
    <location>
        <begin position="260"/>
        <end position="282"/>
    </location>
</feature>
<keyword evidence="7 9" id="KW-0472">Membrane</keyword>
<name>A0ABU5Q606_9BACT</name>
<protein>
    <submittedName>
        <fullName evidence="10">Sodium:solute symporter family protein</fullName>
    </submittedName>
</protein>
<dbReference type="RefSeq" id="WP_323295400.1">
    <property type="nucleotide sequence ID" value="NZ_JAYFUM010000005.1"/>
</dbReference>
<keyword evidence="3" id="KW-0813">Transport</keyword>
<feature type="transmembrane region" description="Helical" evidence="9">
    <location>
        <begin position="219"/>
        <end position="239"/>
    </location>
</feature>
<dbReference type="InterPro" id="IPR050277">
    <property type="entry name" value="Sodium:Solute_Symporter"/>
</dbReference>
<dbReference type="PANTHER" id="PTHR48086:SF7">
    <property type="entry name" value="SODIUM-SOLUTE SYMPORTER-RELATED"/>
    <property type="match status" value="1"/>
</dbReference>
<evidence type="ECO:0000313" key="10">
    <source>
        <dbReference type="EMBL" id="MEA5138231.1"/>
    </source>
</evidence>